<comment type="caution">
    <text evidence="3">The sequence shown here is derived from an EMBL/GenBank/DDBJ whole genome shotgun (WGS) entry which is preliminary data.</text>
</comment>
<evidence type="ECO:0000313" key="4">
    <source>
        <dbReference type="Proteomes" id="UP000288388"/>
    </source>
</evidence>
<dbReference type="Pfam" id="PF13529">
    <property type="entry name" value="Peptidase_C39_2"/>
    <property type="match status" value="1"/>
</dbReference>
<dbReference type="EMBL" id="RYZS01000002">
    <property type="protein sequence ID" value="RVU92341.1"/>
    <property type="molecule type" value="Genomic_DNA"/>
</dbReference>
<dbReference type="PANTHER" id="PTHR37806">
    <property type="entry name" value="LMO0724 PROTEIN"/>
    <property type="match status" value="1"/>
</dbReference>
<dbReference type="Gene3D" id="3.90.70.10">
    <property type="entry name" value="Cysteine proteinases"/>
    <property type="match status" value="1"/>
</dbReference>
<organism evidence="3 4">
    <name type="scientific">Enterococcus avium</name>
    <name type="common">Streptococcus avium</name>
    <dbReference type="NCBI Taxonomy" id="33945"/>
    <lineage>
        <taxon>Bacteria</taxon>
        <taxon>Bacillati</taxon>
        <taxon>Bacillota</taxon>
        <taxon>Bacilli</taxon>
        <taxon>Lactobacillales</taxon>
        <taxon>Enterococcaceae</taxon>
        <taxon>Enterococcus</taxon>
    </lineage>
</organism>
<protein>
    <submittedName>
        <fullName evidence="3">Family C39 peptidase</fullName>
    </submittedName>
</protein>
<gene>
    <name evidence="3" type="ORF">EK398_17580</name>
</gene>
<keyword evidence="1" id="KW-1133">Transmembrane helix</keyword>
<dbReference type="InterPro" id="IPR039564">
    <property type="entry name" value="Peptidase_C39-like"/>
</dbReference>
<evidence type="ECO:0000256" key="1">
    <source>
        <dbReference type="SAM" id="Phobius"/>
    </source>
</evidence>
<feature type="transmembrane region" description="Helical" evidence="1">
    <location>
        <begin position="26"/>
        <end position="43"/>
    </location>
</feature>
<dbReference type="PANTHER" id="PTHR37806:SF1">
    <property type="entry name" value="PEPTIDASE C39-LIKE DOMAIN-CONTAINING PROTEIN"/>
    <property type="match status" value="1"/>
</dbReference>
<name>A0A2N8PT66_ENTAV</name>
<sequence length="260" mass="29398">MLLFIINRIISDGLLMLGDEMKKKRIVVLLIFLAVVSGGIYFAQGKNELTERIVTPQQKNKIVLDVPLESQFDDVALENGCEVTALSMLLQYYGYDTDKNELADELDYQPLYTESGNHGNPHLGFVGDITGGDEAMGVAVEPIAKLAKEYVEDDYRVVASNKKSFNKIMANVAGGTPVWIVATVDFQVPKDNDWLLWETDQGSMYVTPLVHSAVITGFDRKEKIVYVNDPYGYQNREVDWSDMKQVYEEFDQQSLYLEKN</sequence>
<dbReference type="Proteomes" id="UP000288388">
    <property type="component" value="Unassembled WGS sequence"/>
</dbReference>
<keyword evidence="1" id="KW-0472">Membrane</keyword>
<evidence type="ECO:0000259" key="2">
    <source>
        <dbReference type="Pfam" id="PF13529"/>
    </source>
</evidence>
<reference evidence="3 4" key="1">
    <citation type="submission" date="2018-12" db="EMBL/GenBank/DDBJ databases">
        <title>A novel vanA-carrying plasmid in a clinical isolate of Enterococcus avium.</title>
        <authorList>
            <person name="Bernasconi O.J."/>
            <person name="Luzzaro F."/>
            <person name="Endimiani A."/>
        </authorList>
    </citation>
    <scope>NUCLEOTIDE SEQUENCE [LARGE SCALE GENOMIC DNA]</scope>
    <source>
        <strain evidence="3 4">LC0559/18</strain>
    </source>
</reference>
<proteinExistence type="predicted"/>
<accession>A0A2N8PT66</accession>
<keyword evidence="1" id="KW-0812">Transmembrane</keyword>
<feature type="domain" description="Peptidase C39-like" evidence="2">
    <location>
        <begin position="64"/>
        <end position="231"/>
    </location>
</feature>
<evidence type="ECO:0000313" key="3">
    <source>
        <dbReference type="EMBL" id="RVU92341.1"/>
    </source>
</evidence>
<dbReference type="AlphaFoldDB" id="A0A2N8PT66"/>